<evidence type="ECO:0000256" key="11">
    <source>
        <dbReference type="SAM" id="Phobius"/>
    </source>
</evidence>
<dbReference type="PRINTS" id="PR01009">
    <property type="entry name" value="FLGMRINGFLIF"/>
</dbReference>
<keyword evidence="4" id="KW-1003">Cell membrane</keyword>
<dbReference type="InterPro" id="IPR006182">
    <property type="entry name" value="FliF_N_dom"/>
</dbReference>
<dbReference type="RefSeq" id="WP_165230048.1">
    <property type="nucleotide sequence ID" value="NZ_CP049257.1"/>
</dbReference>
<feature type="region of interest" description="Disordered" evidence="10">
    <location>
        <begin position="281"/>
        <end position="351"/>
    </location>
</feature>
<keyword evidence="8 9" id="KW-0975">Bacterial flagellum</keyword>
<evidence type="ECO:0000256" key="1">
    <source>
        <dbReference type="ARBA" id="ARBA00004117"/>
    </source>
</evidence>
<keyword evidence="5 11" id="KW-0812">Transmembrane</keyword>
<dbReference type="PIRSF" id="PIRSF004862">
    <property type="entry name" value="FliF"/>
    <property type="match status" value="1"/>
</dbReference>
<feature type="compositionally biased region" description="Low complexity" evidence="10">
    <location>
        <begin position="324"/>
        <end position="337"/>
    </location>
</feature>
<dbReference type="KEGG" id="nano:G5V58_06505"/>
<evidence type="ECO:0000256" key="8">
    <source>
        <dbReference type="ARBA" id="ARBA00023143"/>
    </source>
</evidence>
<feature type="transmembrane region" description="Helical" evidence="11">
    <location>
        <begin position="21"/>
        <end position="45"/>
    </location>
</feature>
<keyword evidence="15" id="KW-1185">Reference proteome</keyword>
<evidence type="ECO:0000313" key="14">
    <source>
        <dbReference type="EMBL" id="QIG42467.1"/>
    </source>
</evidence>
<keyword evidence="7 11" id="KW-0472">Membrane</keyword>
<dbReference type="GO" id="GO:0071973">
    <property type="term" value="P:bacterial-type flagellum-dependent cell motility"/>
    <property type="evidence" value="ECO:0007669"/>
    <property type="project" value="InterPro"/>
</dbReference>
<name>A0A6G6WBD4_9ACTN</name>
<dbReference type="EMBL" id="CP049257">
    <property type="protein sequence ID" value="QIG42467.1"/>
    <property type="molecule type" value="Genomic_DNA"/>
</dbReference>
<evidence type="ECO:0000256" key="10">
    <source>
        <dbReference type="SAM" id="MobiDB-lite"/>
    </source>
</evidence>
<sequence length="530" mass="55707">MRDQVTRALGRGRSTFAGFTTGQKAVTVLGTLALLLGGFLVFRWASTPSYGPLYSNLSASDASAVVDQLDTQGTPYELTDGGSTVMVPRDQVYATRIALSGEGLPADSDNQGYSILDDQGMSLSQDQQDVNFKRAMEGELSKTIEAIDGVETAVVHLAIPQKEVFAEEQDPVTASVLVKTRPGSTLDPEQVQAVVNLVASSVDGLDPDQVTVADATGAVLSAPGQTTGDSSRNQMVTDVQDQYRGKLQAMLDRVLGAGNSTVQVTAVLDFDDAVVETTDYSVAEGVPPRSQSSSSETYNGPGSASQVGGVVGTDGNTEVGAGGSADSSYQSTTTTQDNAIDKRTERRASAPGSIESLNVGVALDSAALARAGIDPTEVRSLVVATAGIDKARGDKVAINELTFDRTSEEAAAKALKAADADQAAADRQQLYRNIGLGVLVALMVLLAVLTARRRAKKREETTAYLVEQLRADQLGRVTATQIMEPSPAELALAESDASRGRHMKAEIDDLIARQPDDVAALLRGWLAERP</sequence>
<keyword evidence="14" id="KW-0282">Flagellum</keyword>
<dbReference type="AlphaFoldDB" id="A0A6G6WBD4"/>
<feature type="domain" description="Flagellar M-ring C-terminal" evidence="13">
    <location>
        <begin position="251"/>
        <end position="403"/>
    </location>
</feature>
<dbReference type="InterPro" id="IPR013556">
    <property type="entry name" value="Flag_M-ring_C"/>
</dbReference>
<keyword evidence="14" id="KW-0966">Cell projection</keyword>
<dbReference type="PANTHER" id="PTHR30046:SF0">
    <property type="entry name" value="FLAGELLAR M-RING PROTEIN"/>
    <property type="match status" value="1"/>
</dbReference>
<proteinExistence type="inferred from homology"/>
<dbReference type="Proteomes" id="UP000502996">
    <property type="component" value="Chromosome"/>
</dbReference>
<evidence type="ECO:0000259" key="12">
    <source>
        <dbReference type="Pfam" id="PF01514"/>
    </source>
</evidence>
<comment type="similarity">
    <text evidence="3 9">Belongs to the FliF family.</text>
</comment>
<dbReference type="PANTHER" id="PTHR30046">
    <property type="entry name" value="FLAGELLAR M-RING PROTEIN"/>
    <property type="match status" value="1"/>
</dbReference>
<accession>A0A6G6WBD4</accession>
<dbReference type="InterPro" id="IPR045851">
    <property type="entry name" value="AMP-bd_C_sf"/>
</dbReference>
<feature type="compositionally biased region" description="Basic and acidic residues" evidence="10">
    <location>
        <begin position="339"/>
        <end position="348"/>
    </location>
</feature>
<dbReference type="InterPro" id="IPR000067">
    <property type="entry name" value="FlgMring_FliF"/>
</dbReference>
<dbReference type="InterPro" id="IPR043427">
    <property type="entry name" value="YscJ/FliF"/>
</dbReference>
<evidence type="ECO:0000256" key="7">
    <source>
        <dbReference type="ARBA" id="ARBA00023136"/>
    </source>
</evidence>
<dbReference type="GO" id="GO:0005886">
    <property type="term" value="C:plasma membrane"/>
    <property type="evidence" value="ECO:0007669"/>
    <property type="project" value="UniProtKB-SubCell"/>
</dbReference>
<feature type="compositionally biased region" description="Polar residues" evidence="10">
    <location>
        <begin position="289"/>
        <end position="306"/>
    </location>
</feature>
<dbReference type="GO" id="GO:0009431">
    <property type="term" value="C:bacterial-type flagellum basal body, MS ring"/>
    <property type="evidence" value="ECO:0007669"/>
    <property type="project" value="InterPro"/>
</dbReference>
<keyword evidence="14" id="KW-0969">Cilium</keyword>
<dbReference type="Pfam" id="PF01514">
    <property type="entry name" value="YscJ_FliF"/>
    <property type="match status" value="1"/>
</dbReference>
<reference evidence="14 15" key="1">
    <citation type="submission" date="2020-02" db="EMBL/GenBank/DDBJ databases">
        <title>Full genome sequence of Nocardioides sp. R-3366.</title>
        <authorList>
            <person name="Im W.-T."/>
        </authorList>
    </citation>
    <scope>NUCLEOTIDE SEQUENCE [LARGE SCALE GENOMIC DNA]</scope>
    <source>
        <strain evidence="14 15">R-3366</strain>
    </source>
</reference>
<evidence type="ECO:0000256" key="2">
    <source>
        <dbReference type="ARBA" id="ARBA00004651"/>
    </source>
</evidence>
<keyword evidence="6 11" id="KW-1133">Transmembrane helix</keyword>
<evidence type="ECO:0000256" key="3">
    <source>
        <dbReference type="ARBA" id="ARBA00007971"/>
    </source>
</evidence>
<gene>
    <name evidence="14" type="primary">fliF</name>
    <name evidence="14" type="ORF">G5V58_06505</name>
</gene>
<comment type="function">
    <text evidence="9">The M ring may be actively involved in energy transduction.</text>
</comment>
<feature type="domain" description="Flagellar M-ring N-terminal" evidence="12">
    <location>
        <begin position="46"/>
        <end position="221"/>
    </location>
</feature>
<protein>
    <recommendedName>
        <fullName evidence="9">Flagellar M-ring protein</fullName>
    </recommendedName>
</protein>
<evidence type="ECO:0000256" key="9">
    <source>
        <dbReference type="PIRNR" id="PIRNR004862"/>
    </source>
</evidence>
<dbReference type="GO" id="GO:0003774">
    <property type="term" value="F:cytoskeletal motor activity"/>
    <property type="evidence" value="ECO:0007669"/>
    <property type="project" value="InterPro"/>
</dbReference>
<comment type="subcellular location">
    <subcellularLocation>
        <location evidence="1 9">Bacterial flagellum basal body</location>
    </subcellularLocation>
    <subcellularLocation>
        <location evidence="2">Cell membrane</location>
        <topology evidence="2">Multi-pass membrane protein</topology>
    </subcellularLocation>
</comment>
<organism evidence="14 15">
    <name type="scientific">Nocardioides anomalus</name>
    <dbReference type="NCBI Taxonomy" id="2712223"/>
    <lineage>
        <taxon>Bacteria</taxon>
        <taxon>Bacillati</taxon>
        <taxon>Actinomycetota</taxon>
        <taxon>Actinomycetes</taxon>
        <taxon>Propionibacteriales</taxon>
        <taxon>Nocardioidaceae</taxon>
        <taxon>Nocardioides</taxon>
    </lineage>
</organism>
<evidence type="ECO:0000256" key="5">
    <source>
        <dbReference type="ARBA" id="ARBA00022692"/>
    </source>
</evidence>
<evidence type="ECO:0000256" key="4">
    <source>
        <dbReference type="ARBA" id="ARBA00022475"/>
    </source>
</evidence>
<dbReference type="Gene3D" id="3.30.300.30">
    <property type="match status" value="1"/>
</dbReference>
<evidence type="ECO:0000313" key="15">
    <source>
        <dbReference type="Proteomes" id="UP000502996"/>
    </source>
</evidence>
<dbReference type="Pfam" id="PF08345">
    <property type="entry name" value="YscJ_FliF_C"/>
    <property type="match status" value="1"/>
</dbReference>
<evidence type="ECO:0000259" key="13">
    <source>
        <dbReference type="Pfam" id="PF08345"/>
    </source>
</evidence>
<dbReference type="NCBIfam" id="TIGR00206">
    <property type="entry name" value="fliF"/>
    <property type="match status" value="1"/>
</dbReference>
<feature type="transmembrane region" description="Helical" evidence="11">
    <location>
        <begin position="430"/>
        <end position="449"/>
    </location>
</feature>
<evidence type="ECO:0000256" key="6">
    <source>
        <dbReference type="ARBA" id="ARBA00022989"/>
    </source>
</evidence>